<name>A0A401USK4_9CLOT</name>
<sequence>MSNVEVKTGDKILKKEIDIKKIIQKEKEYYVKIRNLKKHYGKQNL</sequence>
<dbReference type="RefSeq" id="WP_185732873.1">
    <property type="nucleotide sequence ID" value="NZ_BHYK01000034.1"/>
</dbReference>
<proteinExistence type="predicted"/>
<comment type="caution">
    <text evidence="1">The sequence shown here is derived from an EMBL/GenBank/DDBJ whole genome shotgun (WGS) entry which is preliminary data.</text>
</comment>
<evidence type="ECO:0000313" key="2">
    <source>
        <dbReference type="Proteomes" id="UP000287872"/>
    </source>
</evidence>
<gene>
    <name evidence="1" type="ORF">Ctaglu_41090</name>
</gene>
<dbReference type="Proteomes" id="UP000287872">
    <property type="component" value="Unassembled WGS sequence"/>
</dbReference>
<protein>
    <submittedName>
        <fullName evidence="1">Uncharacterized protein</fullName>
    </submittedName>
</protein>
<evidence type="ECO:0000313" key="1">
    <source>
        <dbReference type="EMBL" id="GCD12486.1"/>
    </source>
</evidence>
<accession>A0A401USK4</accession>
<dbReference type="AlphaFoldDB" id="A0A401USK4"/>
<keyword evidence="2" id="KW-1185">Reference proteome</keyword>
<dbReference type="EMBL" id="BHYK01000034">
    <property type="protein sequence ID" value="GCD12486.1"/>
    <property type="molecule type" value="Genomic_DNA"/>
</dbReference>
<organism evidence="1 2">
    <name type="scientific">Clostridium tagluense</name>
    <dbReference type="NCBI Taxonomy" id="360422"/>
    <lineage>
        <taxon>Bacteria</taxon>
        <taxon>Bacillati</taxon>
        <taxon>Bacillota</taxon>
        <taxon>Clostridia</taxon>
        <taxon>Eubacteriales</taxon>
        <taxon>Clostridiaceae</taxon>
        <taxon>Clostridium</taxon>
    </lineage>
</organism>
<reference evidence="1 2" key="1">
    <citation type="submission" date="2018-11" db="EMBL/GenBank/DDBJ databases">
        <title>Genome sequencing and assembly of Clostridium tagluense strain A121.</title>
        <authorList>
            <person name="Murakami T."/>
            <person name="Segawa T."/>
            <person name="Shcherbakova V.A."/>
            <person name="Mori H."/>
            <person name="Yoshimura Y."/>
        </authorList>
    </citation>
    <scope>NUCLEOTIDE SEQUENCE [LARGE SCALE GENOMIC DNA]</scope>
    <source>
        <strain evidence="1 2">A121</strain>
    </source>
</reference>